<dbReference type="InterPro" id="IPR043502">
    <property type="entry name" value="DNA/RNA_pol_sf"/>
</dbReference>
<feature type="domain" description="Reverse transcriptase" evidence="1">
    <location>
        <begin position="1"/>
        <end position="195"/>
    </location>
</feature>
<dbReference type="InterPro" id="IPR000477">
    <property type="entry name" value="RT_dom"/>
</dbReference>
<name>A0A2W1BC05_HELAM</name>
<proteinExistence type="predicted"/>
<dbReference type="AlphaFoldDB" id="A0A2W1BC05"/>
<accession>A0A2W1BC05</accession>
<dbReference type="PANTHER" id="PTHR36688:SF1">
    <property type="entry name" value="ENDONUCLEASE_EXONUCLEASE_PHOSPHATASE DOMAIN-CONTAINING PROTEIN"/>
    <property type="match status" value="1"/>
</dbReference>
<sequence>MYVLGLDTRITTVSVSMKVSVRIHIEDGYEAGAVTGVVFVDLSAVYDTVNIRRLLWKVSKLTHDRKFVGILGELLHNRRFQVHLQSGQSRWRKLRNGLPQGSVLAPTLFNIYTNDQPQPPNTTSFIYADDLALAAQAKSFEVVETYLSAALEDLDIYYRENALKPNPAKTQSCAYHLRNRMANRKLDVVWRGVRITHTDCPKYLGITLDRSLTYKTNCENVKKKVFSRNNLLRRLTTSKSGAAPNVLRITGLALCFSAGEYACPVWGRSTHSKGVDVALNETCRIITGCLKPTPVQMLYPLAGIAPPAVRRNVAASLEKMRQETDHRHPLHGARPPRSRLKSRNSFLASVAPVKDAPKTRIEQWEELALPDFLPPVERLPPGYDQPWPVWKYLNRLRAQVGRCRENLCKWGDTDDNSCGCGAIPQTMRHLLCCPLCPDSCIVENLYNATDNAVCVAKYWASKI</sequence>
<dbReference type="Proteomes" id="UP000249218">
    <property type="component" value="Unassembled WGS sequence"/>
</dbReference>
<organism evidence="2 3">
    <name type="scientific">Helicoverpa armigera</name>
    <name type="common">Cotton bollworm</name>
    <name type="synonym">Heliothis armigera</name>
    <dbReference type="NCBI Taxonomy" id="29058"/>
    <lineage>
        <taxon>Eukaryota</taxon>
        <taxon>Metazoa</taxon>
        <taxon>Ecdysozoa</taxon>
        <taxon>Arthropoda</taxon>
        <taxon>Hexapoda</taxon>
        <taxon>Insecta</taxon>
        <taxon>Pterygota</taxon>
        <taxon>Neoptera</taxon>
        <taxon>Endopterygota</taxon>
        <taxon>Lepidoptera</taxon>
        <taxon>Glossata</taxon>
        <taxon>Ditrysia</taxon>
        <taxon>Noctuoidea</taxon>
        <taxon>Noctuidae</taxon>
        <taxon>Heliothinae</taxon>
        <taxon>Helicoverpa</taxon>
    </lineage>
</organism>
<dbReference type="OrthoDB" id="409048at2759"/>
<dbReference type="PANTHER" id="PTHR36688">
    <property type="entry name" value="ENDO/EXONUCLEASE/PHOSPHATASE DOMAIN-CONTAINING PROTEIN"/>
    <property type="match status" value="1"/>
</dbReference>
<dbReference type="PROSITE" id="PS50878">
    <property type="entry name" value="RT_POL"/>
    <property type="match status" value="1"/>
</dbReference>
<dbReference type="EMBL" id="KZ150236">
    <property type="protein sequence ID" value="PZC71961.1"/>
    <property type="molecule type" value="Genomic_DNA"/>
</dbReference>
<dbReference type="GO" id="GO:0071897">
    <property type="term" value="P:DNA biosynthetic process"/>
    <property type="evidence" value="ECO:0007669"/>
    <property type="project" value="UniProtKB-ARBA"/>
</dbReference>
<keyword evidence="3" id="KW-1185">Reference proteome</keyword>
<reference evidence="2 3" key="1">
    <citation type="journal article" date="2017" name="BMC Biol.">
        <title>Genomic innovations, transcriptional plasticity and gene loss underlying the evolution and divergence of two highly polyphagous and invasive Helicoverpa pest species.</title>
        <authorList>
            <person name="Pearce S.L."/>
            <person name="Clarke D.F."/>
            <person name="East P.D."/>
            <person name="Elfekih S."/>
            <person name="Gordon K.H."/>
            <person name="Jermiin L.S."/>
            <person name="McGaughran A."/>
            <person name="Oakeshott J.G."/>
            <person name="Papanikolaou A."/>
            <person name="Perera O.P."/>
            <person name="Rane R.V."/>
            <person name="Richards S."/>
            <person name="Tay W.T."/>
            <person name="Walsh T.K."/>
            <person name="Anderson A."/>
            <person name="Anderson C.J."/>
            <person name="Asgari S."/>
            <person name="Board P.G."/>
            <person name="Bretschneider A."/>
            <person name="Campbell P.M."/>
            <person name="Chertemps T."/>
            <person name="Christeller J.T."/>
            <person name="Coppin C.W."/>
            <person name="Downes S.J."/>
            <person name="Duan G."/>
            <person name="Farnsworth C.A."/>
            <person name="Good R.T."/>
            <person name="Han L.B."/>
            <person name="Han Y.C."/>
            <person name="Hatje K."/>
            <person name="Horne I."/>
            <person name="Huang Y.P."/>
            <person name="Hughes D.S."/>
            <person name="Jacquin-Joly E."/>
            <person name="James W."/>
            <person name="Jhangiani S."/>
            <person name="Kollmar M."/>
            <person name="Kuwar S.S."/>
            <person name="Li S."/>
            <person name="Liu N.Y."/>
            <person name="Maibeche M.T."/>
            <person name="Miller J.R."/>
            <person name="Montagne N."/>
            <person name="Perry T."/>
            <person name="Qu J."/>
            <person name="Song S.V."/>
            <person name="Sutton G.G."/>
            <person name="Vogel H."/>
            <person name="Walenz B.P."/>
            <person name="Xu W."/>
            <person name="Zhang H.J."/>
            <person name="Zou Z."/>
            <person name="Batterham P."/>
            <person name="Edwards O.R."/>
            <person name="Feyereisen R."/>
            <person name="Gibbs R.A."/>
            <person name="Heckel D.G."/>
            <person name="McGrath A."/>
            <person name="Robin C."/>
            <person name="Scherer S.E."/>
            <person name="Worley K.C."/>
            <person name="Wu Y.D."/>
        </authorList>
    </citation>
    <scope>NUCLEOTIDE SEQUENCE [LARGE SCALE GENOMIC DNA]</scope>
    <source>
        <strain evidence="2">Harm_GR_Male_#8</strain>
        <tissue evidence="2">Whole organism</tissue>
    </source>
</reference>
<evidence type="ECO:0000313" key="3">
    <source>
        <dbReference type="Proteomes" id="UP000249218"/>
    </source>
</evidence>
<dbReference type="Pfam" id="PF00078">
    <property type="entry name" value="RVT_1"/>
    <property type="match status" value="1"/>
</dbReference>
<dbReference type="InterPro" id="IPR052560">
    <property type="entry name" value="RdDP_mobile_element"/>
</dbReference>
<evidence type="ECO:0000313" key="2">
    <source>
        <dbReference type="EMBL" id="PZC71961.1"/>
    </source>
</evidence>
<dbReference type="SUPFAM" id="SSF56672">
    <property type="entry name" value="DNA/RNA polymerases"/>
    <property type="match status" value="1"/>
</dbReference>
<protein>
    <recommendedName>
        <fullName evidence="1">Reverse transcriptase domain-containing protein</fullName>
    </recommendedName>
</protein>
<evidence type="ECO:0000259" key="1">
    <source>
        <dbReference type="PROSITE" id="PS50878"/>
    </source>
</evidence>
<gene>
    <name evidence="2" type="primary">HaOG212107</name>
    <name evidence="2" type="ORF">B5X24_HaOG212107</name>
</gene>